<protein>
    <recommendedName>
        <fullName evidence="1">DUF7513 domain-containing protein</fullName>
    </recommendedName>
</protein>
<dbReference type="OrthoDB" id="198699at2157"/>
<reference evidence="3" key="1">
    <citation type="submission" date="2016-10" db="EMBL/GenBank/DDBJ databases">
        <authorList>
            <person name="Varghese N."/>
            <person name="Submissions S."/>
        </authorList>
    </citation>
    <scope>NUCLEOTIDE SEQUENCE [LARGE SCALE GENOMIC DNA]</scope>
    <source>
        <strain evidence="3">CGMCC 1.7739</strain>
    </source>
</reference>
<name>A0A1I2PHD4_9EURY</name>
<evidence type="ECO:0000313" key="2">
    <source>
        <dbReference type="EMBL" id="SFG13407.1"/>
    </source>
</evidence>
<dbReference type="Proteomes" id="UP000198876">
    <property type="component" value="Unassembled WGS sequence"/>
</dbReference>
<dbReference type="AlphaFoldDB" id="A0A1I2PHD4"/>
<dbReference type="InterPro" id="IPR055935">
    <property type="entry name" value="DUF7513"/>
</dbReference>
<dbReference type="STRING" id="553467.SAMN04488063_1526"/>
<sequence>MSFFDRLFAESAFRSSKPAFEVGQMVTAFVTGRRGDVALVRVGDTVLELEGAEGVPVETRVRFEVEAFDAESSRGRGRLVDVLEDRG</sequence>
<dbReference type="EMBL" id="FOOQ01000001">
    <property type="protein sequence ID" value="SFG13407.1"/>
    <property type="molecule type" value="Genomic_DNA"/>
</dbReference>
<organism evidence="2 3">
    <name type="scientific">Halopelagius inordinatus</name>
    <dbReference type="NCBI Taxonomy" id="553467"/>
    <lineage>
        <taxon>Archaea</taxon>
        <taxon>Methanobacteriati</taxon>
        <taxon>Methanobacteriota</taxon>
        <taxon>Stenosarchaea group</taxon>
        <taxon>Halobacteria</taxon>
        <taxon>Halobacteriales</taxon>
        <taxon>Haloferacaceae</taxon>
    </lineage>
</organism>
<dbReference type="RefSeq" id="WP_092890647.1">
    <property type="nucleotide sequence ID" value="NZ_FOOQ01000001.1"/>
</dbReference>
<dbReference type="Pfam" id="PF24353">
    <property type="entry name" value="DUF7513"/>
    <property type="match status" value="1"/>
</dbReference>
<keyword evidence="3" id="KW-1185">Reference proteome</keyword>
<evidence type="ECO:0000313" key="3">
    <source>
        <dbReference type="Proteomes" id="UP000198876"/>
    </source>
</evidence>
<gene>
    <name evidence="2" type="ORF">SAMN04488063_1526</name>
</gene>
<accession>A0A1I2PHD4</accession>
<evidence type="ECO:0000259" key="1">
    <source>
        <dbReference type="Pfam" id="PF24353"/>
    </source>
</evidence>
<feature type="domain" description="DUF7513" evidence="1">
    <location>
        <begin position="1"/>
        <end position="81"/>
    </location>
</feature>
<proteinExistence type="predicted"/>